<dbReference type="Gene3D" id="3.10.129.10">
    <property type="entry name" value="Hotdog Thioesterase"/>
    <property type="match status" value="1"/>
</dbReference>
<dbReference type="InterPro" id="IPR029069">
    <property type="entry name" value="HotDog_dom_sf"/>
</dbReference>
<evidence type="ECO:0000313" key="3">
    <source>
        <dbReference type="Proteomes" id="UP001296873"/>
    </source>
</evidence>
<dbReference type="PANTHER" id="PTHR31793:SF2">
    <property type="entry name" value="BLR1345 PROTEIN"/>
    <property type="match status" value="1"/>
</dbReference>
<evidence type="ECO:0000313" key="2">
    <source>
        <dbReference type="EMBL" id="MBK1669308.1"/>
    </source>
</evidence>
<evidence type="ECO:0000256" key="1">
    <source>
        <dbReference type="SAM" id="MobiDB-lite"/>
    </source>
</evidence>
<dbReference type="Pfam" id="PF13279">
    <property type="entry name" value="4HBT_2"/>
    <property type="match status" value="1"/>
</dbReference>
<dbReference type="PANTHER" id="PTHR31793">
    <property type="entry name" value="4-HYDROXYBENZOYL-COA THIOESTERASE FAMILY MEMBER"/>
    <property type="match status" value="1"/>
</dbReference>
<gene>
    <name evidence="2" type="ORF">CKO28_14820</name>
</gene>
<dbReference type="CDD" id="cd00586">
    <property type="entry name" value="4HBT"/>
    <property type="match status" value="1"/>
</dbReference>
<protein>
    <recommendedName>
        <fullName evidence="4">Thioesterase</fullName>
    </recommendedName>
</protein>
<accession>A0ABS1DHT9</accession>
<feature type="region of interest" description="Disordered" evidence="1">
    <location>
        <begin position="150"/>
        <end position="173"/>
    </location>
</feature>
<evidence type="ECO:0008006" key="4">
    <source>
        <dbReference type="Google" id="ProtNLM"/>
    </source>
</evidence>
<organism evidence="2 3">
    <name type="scientific">Rhodovibrio sodomensis</name>
    <dbReference type="NCBI Taxonomy" id="1088"/>
    <lineage>
        <taxon>Bacteria</taxon>
        <taxon>Pseudomonadati</taxon>
        <taxon>Pseudomonadota</taxon>
        <taxon>Alphaproteobacteria</taxon>
        <taxon>Rhodospirillales</taxon>
        <taxon>Rhodovibrionaceae</taxon>
        <taxon>Rhodovibrio</taxon>
    </lineage>
</organism>
<dbReference type="RefSeq" id="WP_200341640.1">
    <property type="nucleotide sequence ID" value="NZ_NRRL01000045.1"/>
</dbReference>
<sequence>MSASSDPPSQGLHLHRERVRADWIDYNGHLNVAYYTLIFDHAVDGFLETAGLTPDHRATTGGSIFAAEAHIIYARELVEGARARVETQLLAFDAKRVHLFQRMYDEATGALAATQEVLDLYVDLNVRRVAEMPAEIAGRLDRLKRQHDAAAGWPEEAGRAVRGVPAKGPSTPG</sequence>
<dbReference type="SUPFAM" id="SSF54637">
    <property type="entry name" value="Thioesterase/thiol ester dehydrase-isomerase"/>
    <property type="match status" value="1"/>
</dbReference>
<proteinExistence type="predicted"/>
<comment type="caution">
    <text evidence="2">The sequence shown here is derived from an EMBL/GenBank/DDBJ whole genome shotgun (WGS) entry which is preliminary data.</text>
</comment>
<dbReference type="InterPro" id="IPR050563">
    <property type="entry name" value="4-hydroxybenzoyl-CoA_TE"/>
</dbReference>
<reference evidence="2 3" key="1">
    <citation type="journal article" date="2020" name="Microorganisms">
        <title>Osmotic Adaptation and Compatible Solute Biosynthesis of Phototrophic Bacteria as Revealed from Genome Analyses.</title>
        <authorList>
            <person name="Imhoff J.F."/>
            <person name="Rahn T."/>
            <person name="Kunzel S."/>
            <person name="Keller A."/>
            <person name="Neulinger S.C."/>
        </authorList>
    </citation>
    <scope>NUCLEOTIDE SEQUENCE [LARGE SCALE GENOMIC DNA]</scope>
    <source>
        <strain evidence="2 3">DSM 9895</strain>
    </source>
</reference>
<dbReference type="EMBL" id="NRRL01000045">
    <property type="protein sequence ID" value="MBK1669308.1"/>
    <property type="molecule type" value="Genomic_DNA"/>
</dbReference>
<keyword evidence="3" id="KW-1185">Reference proteome</keyword>
<dbReference type="Proteomes" id="UP001296873">
    <property type="component" value="Unassembled WGS sequence"/>
</dbReference>
<name>A0ABS1DHT9_9PROT</name>